<evidence type="ECO:0000313" key="2">
    <source>
        <dbReference type="Proteomes" id="UP001207468"/>
    </source>
</evidence>
<proteinExistence type="predicted"/>
<accession>A0ACC0UQ79</accession>
<evidence type="ECO:0000313" key="1">
    <source>
        <dbReference type="EMBL" id="KAI9513465.1"/>
    </source>
</evidence>
<name>A0ACC0UQ79_9AGAM</name>
<dbReference type="EMBL" id="JAGFNK010000001">
    <property type="protein sequence ID" value="KAI9513465.1"/>
    <property type="molecule type" value="Genomic_DNA"/>
</dbReference>
<sequence>MSSVFATYIPAYLGMRAPLSISLAVNPSIVIAILLMIAPFFYIVILARPSGPMRVLPGPKAVSWLTGSIPRGVWEPDAQVNQLEWTHQYGPVFRYHGLFMISKVITTDPRALNYILNTPEFVKSEDGRQFLEGLLEKGVLVVEGLEHKKQRKIMGPAFGHPQIKVYSQLFVEKANEFRDLLMAQIARSRNPDSPFRVDIFLWLNKVTLDIIGHTGFNHAFRSLHQHESHEISEGMRKATLFDPFSVRFMVQALIPLARLIPTDRSRAITNASKSLRSIGQRMISQKKDEILSAIESDDKSAVEKRNILGRDLLSILLRANMAKDIPEDARMTDEEVLAQIPTFLLAGHETTSSAVVWAIYARGFYTDSPSMDELNGNGMTYLDYVTREVLRLHAPVSNTERVVDADVVVPLSEPFIDRYGVKRHEFRLQKGDVVVIPILAVHRLKSLWGEDANEFKPERWEAIPETAKVIPGVFGNLLTFLTGSHACLGYRFSLVEMKAILFAFVRSV</sequence>
<organism evidence="1 2">
    <name type="scientific">Russula earlei</name>
    <dbReference type="NCBI Taxonomy" id="71964"/>
    <lineage>
        <taxon>Eukaryota</taxon>
        <taxon>Fungi</taxon>
        <taxon>Dikarya</taxon>
        <taxon>Basidiomycota</taxon>
        <taxon>Agaricomycotina</taxon>
        <taxon>Agaricomycetes</taxon>
        <taxon>Russulales</taxon>
        <taxon>Russulaceae</taxon>
        <taxon>Russula</taxon>
    </lineage>
</organism>
<gene>
    <name evidence="1" type="ORF">F5148DRAFT_6719</name>
</gene>
<keyword evidence="2" id="KW-1185">Reference proteome</keyword>
<reference evidence="1" key="1">
    <citation type="submission" date="2021-03" db="EMBL/GenBank/DDBJ databases">
        <title>Evolutionary priming and transition to the ectomycorrhizal habit in an iconic lineage of mushroom-forming fungi: is preadaptation a requirement?</title>
        <authorList>
            <consortium name="DOE Joint Genome Institute"/>
            <person name="Looney B.P."/>
            <person name="Miyauchi S."/>
            <person name="Morin E."/>
            <person name="Drula E."/>
            <person name="Courty P.E."/>
            <person name="Chicoki N."/>
            <person name="Fauchery L."/>
            <person name="Kohler A."/>
            <person name="Kuo A."/>
            <person name="LaButti K."/>
            <person name="Pangilinan J."/>
            <person name="Lipzen A."/>
            <person name="Riley R."/>
            <person name="Andreopoulos W."/>
            <person name="He G."/>
            <person name="Johnson J."/>
            <person name="Barry K.W."/>
            <person name="Grigoriev I.V."/>
            <person name="Nagy L."/>
            <person name="Hibbett D."/>
            <person name="Henrissat B."/>
            <person name="Matheny P.B."/>
            <person name="Labbe J."/>
            <person name="Martin A.F."/>
        </authorList>
    </citation>
    <scope>NUCLEOTIDE SEQUENCE</scope>
    <source>
        <strain evidence="1">BPL698</strain>
    </source>
</reference>
<dbReference type="Proteomes" id="UP001207468">
    <property type="component" value="Unassembled WGS sequence"/>
</dbReference>
<comment type="caution">
    <text evidence="1">The sequence shown here is derived from an EMBL/GenBank/DDBJ whole genome shotgun (WGS) entry which is preliminary data.</text>
</comment>
<protein>
    <submittedName>
        <fullName evidence="1">Cytochrome P450</fullName>
    </submittedName>
</protein>